<evidence type="ECO:0000313" key="7">
    <source>
        <dbReference type="Proteomes" id="UP000224915"/>
    </source>
</evidence>
<feature type="domain" description="Ribosome maturation factor RimP C-terminal" evidence="5">
    <location>
        <begin position="92"/>
        <end position="155"/>
    </location>
</feature>
<evidence type="ECO:0000256" key="2">
    <source>
        <dbReference type="ARBA" id="ARBA00022517"/>
    </source>
</evidence>
<dbReference type="HAMAP" id="MF_01077">
    <property type="entry name" value="RimP"/>
    <property type="match status" value="1"/>
</dbReference>
<keyword evidence="1 3" id="KW-0963">Cytoplasm</keyword>
<reference evidence="6 7" key="1">
    <citation type="submission" date="2017-10" db="EMBL/GenBank/DDBJ databases">
        <title>Sequencing the genomes of 1000 actinobacteria strains.</title>
        <authorList>
            <person name="Klenk H.-P."/>
        </authorList>
    </citation>
    <scope>NUCLEOTIDE SEQUENCE [LARGE SCALE GENOMIC DNA]</scope>
    <source>
        <strain evidence="6 7">DSM 21801</strain>
    </source>
</reference>
<dbReference type="Pfam" id="PF17384">
    <property type="entry name" value="DUF150_C"/>
    <property type="match status" value="1"/>
</dbReference>
<dbReference type="SUPFAM" id="SSF75420">
    <property type="entry name" value="YhbC-like, N-terminal domain"/>
    <property type="match status" value="1"/>
</dbReference>
<evidence type="ECO:0000259" key="5">
    <source>
        <dbReference type="Pfam" id="PF17384"/>
    </source>
</evidence>
<dbReference type="Gene3D" id="3.30.300.70">
    <property type="entry name" value="RimP-like superfamily, N-terminal"/>
    <property type="match status" value="1"/>
</dbReference>
<gene>
    <name evidence="3" type="primary">rimP</name>
    <name evidence="6" type="ORF">ATL40_0889</name>
</gene>
<dbReference type="InterPro" id="IPR035956">
    <property type="entry name" value="RimP_N_sf"/>
</dbReference>
<dbReference type="Pfam" id="PF02576">
    <property type="entry name" value="RimP_N"/>
    <property type="match status" value="1"/>
</dbReference>
<dbReference type="GO" id="GO:0005829">
    <property type="term" value="C:cytosol"/>
    <property type="evidence" value="ECO:0007669"/>
    <property type="project" value="TreeGrafter"/>
</dbReference>
<proteinExistence type="inferred from homology"/>
<comment type="caution">
    <text evidence="6">The sequence shown here is derived from an EMBL/GenBank/DDBJ whole genome shotgun (WGS) entry which is preliminary data.</text>
</comment>
<dbReference type="InterPro" id="IPR028989">
    <property type="entry name" value="RimP_N"/>
</dbReference>
<evidence type="ECO:0000259" key="4">
    <source>
        <dbReference type="Pfam" id="PF02576"/>
    </source>
</evidence>
<protein>
    <recommendedName>
        <fullName evidence="3">Ribosome maturation factor RimP</fullName>
    </recommendedName>
</protein>
<dbReference type="Proteomes" id="UP000224915">
    <property type="component" value="Unassembled WGS sequence"/>
</dbReference>
<organism evidence="6 7">
    <name type="scientific">Serinibacter salmoneus</name>
    <dbReference type="NCBI Taxonomy" id="556530"/>
    <lineage>
        <taxon>Bacteria</taxon>
        <taxon>Bacillati</taxon>
        <taxon>Actinomycetota</taxon>
        <taxon>Actinomycetes</taxon>
        <taxon>Micrococcales</taxon>
        <taxon>Beutenbergiaceae</taxon>
        <taxon>Serinibacter</taxon>
    </lineage>
</organism>
<dbReference type="OrthoDB" id="9805006at2"/>
<accession>A0A2A9D0G8</accession>
<dbReference type="GO" id="GO:0000028">
    <property type="term" value="P:ribosomal small subunit assembly"/>
    <property type="evidence" value="ECO:0007669"/>
    <property type="project" value="TreeGrafter"/>
</dbReference>
<dbReference type="PANTHER" id="PTHR33867">
    <property type="entry name" value="RIBOSOME MATURATION FACTOR RIMP"/>
    <property type="match status" value="1"/>
</dbReference>
<evidence type="ECO:0000256" key="3">
    <source>
        <dbReference type="HAMAP-Rule" id="MF_01077"/>
    </source>
</evidence>
<dbReference type="InterPro" id="IPR003728">
    <property type="entry name" value="Ribosome_maturation_RimP"/>
</dbReference>
<dbReference type="EMBL" id="PDJD01000001">
    <property type="protein sequence ID" value="PFG19330.1"/>
    <property type="molecule type" value="Genomic_DNA"/>
</dbReference>
<dbReference type="AlphaFoldDB" id="A0A2A9D0G8"/>
<name>A0A2A9D0G8_9MICO</name>
<dbReference type="CDD" id="cd01734">
    <property type="entry name" value="YlxS_C"/>
    <property type="match status" value="1"/>
</dbReference>
<comment type="function">
    <text evidence="3">Required for maturation of 30S ribosomal subunits.</text>
</comment>
<feature type="domain" description="Ribosome maturation factor RimP N-terminal" evidence="4">
    <location>
        <begin position="15"/>
        <end position="88"/>
    </location>
</feature>
<dbReference type="PANTHER" id="PTHR33867:SF1">
    <property type="entry name" value="RIBOSOME MATURATION FACTOR RIMP"/>
    <property type="match status" value="1"/>
</dbReference>
<evidence type="ECO:0000256" key="1">
    <source>
        <dbReference type="ARBA" id="ARBA00022490"/>
    </source>
</evidence>
<keyword evidence="7" id="KW-1185">Reference proteome</keyword>
<dbReference type="RefSeq" id="WP_098468466.1">
    <property type="nucleotide sequence ID" value="NZ_PDJD01000001.1"/>
</dbReference>
<keyword evidence="2 3" id="KW-0690">Ribosome biogenesis</keyword>
<dbReference type="InterPro" id="IPR028998">
    <property type="entry name" value="RimP_C"/>
</dbReference>
<dbReference type="GO" id="GO:0006412">
    <property type="term" value="P:translation"/>
    <property type="evidence" value="ECO:0007669"/>
    <property type="project" value="TreeGrafter"/>
</dbReference>
<sequence>MAADRALAQRVDALAQAVVAPHDLVVEKVDVRRRSGARVVVVTLDLREGPGSLDLDRLGDLSREISAALDGADAVPGAYTLEVTTPGVGRPLTQPRHFSRATGRLIEARLRDGARVLGRVSGAEPQPDGSVTLEVAGSPRTVAYADIADATVQVELRRVKEDD</sequence>
<comment type="similarity">
    <text evidence="3">Belongs to the RimP family.</text>
</comment>
<comment type="subcellular location">
    <subcellularLocation>
        <location evidence="3">Cytoplasm</location>
    </subcellularLocation>
</comment>
<evidence type="ECO:0000313" key="6">
    <source>
        <dbReference type="EMBL" id="PFG19330.1"/>
    </source>
</evidence>